<keyword evidence="1" id="KW-0812">Transmembrane</keyword>
<gene>
    <name evidence="2" type="ORF">UFOPK2373_00370</name>
</gene>
<evidence type="ECO:0000256" key="1">
    <source>
        <dbReference type="SAM" id="Phobius"/>
    </source>
</evidence>
<name>A0A6J6NEJ2_9ZZZZ</name>
<organism evidence="2">
    <name type="scientific">freshwater metagenome</name>
    <dbReference type="NCBI Taxonomy" id="449393"/>
    <lineage>
        <taxon>unclassified sequences</taxon>
        <taxon>metagenomes</taxon>
        <taxon>ecological metagenomes</taxon>
    </lineage>
</organism>
<proteinExistence type="predicted"/>
<keyword evidence="1" id="KW-0472">Membrane</keyword>
<feature type="transmembrane region" description="Helical" evidence="1">
    <location>
        <begin position="53"/>
        <end position="72"/>
    </location>
</feature>
<keyword evidence="1" id="KW-1133">Transmembrane helix</keyword>
<dbReference type="AlphaFoldDB" id="A0A6J6NEJ2"/>
<feature type="transmembrane region" description="Helical" evidence="1">
    <location>
        <begin position="20"/>
        <end position="41"/>
    </location>
</feature>
<sequence>MSKDKTETVKIRRAPKYIPFMLSGIALGAVVAIVLSLTISGSDGKTAGFITQLLVYCLGLGAGLGIAVAAIVDGLTTKSTKTAQAKKVSNK</sequence>
<dbReference type="EMBL" id="CAEZXL010000043">
    <property type="protein sequence ID" value="CAB4682933.1"/>
    <property type="molecule type" value="Genomic_DNA"/>
</dbReference>
<evidence type="ECO:0000313" key="2">
    <source>
        <dbReference type="EMBL" id="CAB4682933.1"/>
    </source>
</evidence>
<reference evidence="2" key="1">
    <citation type="submission" date="2020-05" db="EMBL/GenBank/DDBJ databases">
        <authorList>
            <person name="Chiriac C."/>
            <person name="Salcher M."/>
            <person name="Ghai R."/>
            <person name="Kavagutti S V."/>
        </authorList>
    </citation>
    <scope>NUCLEOTIDE SEQUENCE</scope>
</reference>
<accession>A0A6J6NEJ2</accession>
<protein>
    <submittedName>
        <fullName evidence="2">Unannotated protein</fullName>
    </submittedName>
</protein>